<feature type="domain" description="Ketopantoate reductase N-terminal" evidence="4">
    <location>
        <begin position="35"/>
        <end position="222"/>
    </location>
</feature>
<dbReference type="InterPro" id="IPR013332">
    <property type="entry name" value="KPR_N"/>
</dbReference>
<dbReference type="GO" id="GO:0050661">
    <property type="term" value="F:NADP binding"/>
    <property type="evidence" value="ECO:0007669"/>
    <property type="project" value="TreeGrafter"/>
</dbReference>
<organism evidence="6 7">
    <name type="scientific">Penicillium daleae</name>
    <dbReference type="NCBI Taxonomy" id="63821"/>
    <lineage>
        <taxon>Eukaryota</taxon>
        <taxon>Fungi</taxon>
        <taxon>Dikarya</taxon>
        <taxon>Ascomycota</taxon>
        <taxon>Pezizomycotina</taxon>
        <taxon>Eurotiomycetes</taxon>
        <taxon>Eurotiomycetidae</taxon>
        <taxon>Eurotiales</taxon>
        <taxon>Aspergillaceae</taxon>
        <taxon>Penicillium</taxon>
    </lineage>
</organism>
<dbReference type="RefSeq" id="XP_056769171.1">
    <property type="nucleotide sequence ID" value="XM_056905064.1"/>
</dbReference>
<reference evidence="6" key="2">
    <citation type="journal article" date="2023" name="IMA Fungus">
        <title>Comparative genomic study of the Penicillium genus elucidates a diverse pangenome and 15 lateral gene transfer events.</title>
        <authorList>
            <person name="Petersen C."/>
            <person name="Sorensen T."/>
            <person name="Nielsen M.R."/>
            <person name="Sondergaard T.E."/>
            <person name="Sorensen J.L."/>
            <person name="Fitzpatrick D.A."/>
            <person name="Frisvad J.C."/>
            <person name="Nielsen K.L."/>
        </authorList>
    </citation>
    <scope>NUCLEOTIDE SEQUENCE</scope>
    <source>
        <strain evidence="6">IBT 16125</strain>
    </source>
</reference>
<dbReference type="SUPFAM" id="SSF51735">
    <property type="entry name" value="NAD(P)-binding Rossmann-fold domains"/>
    <property type="match status" value="1"/>
</dbReference>
<dbReference type="GeneID" id="81595307"/>
<dbReference type="PANTHER" id="PTHR43765">
    <property type="entry name" value="2-DEHYDROPANTOATE 2-REDUCTASE-RELATED"/>
    <property type="match status" value="1"/>
</dbReference>
<evidence type="ECO:0000256" key="3">
    <source>
        <dbReference type="ARBA" id="ARBA00023002"/>
    </source>
</evidence>
<dbReference type="Gene3D" id="3.40.50.720">
    <property type="entry name" value="NAD(P)-binding Rossmann-like Domain"/>
    <property type="match status" value="1"/>
</dbReference>
<evidence type="ECO:0000313" key="7">
    <source>
        <dbReference type="Proteomes" id="UP001213681"/>
    </source>
</evidence>
<dbReference type="GO" id="GO:0005739">
    <property type="term" value="C:mitochondrion"/>
    <property type="evidence" value="ECO:0007669"/>
    <property type="project" value="TreeGrafter"/>
</dbReference>
<evidence type="ECO:0000313" key="6">
    <source>
        <dbReference type="EMBL" id="KAJ5460129.1"/>
    </source>
</evidence>
<dbReference type="Pfam" id="PF02558">
    <property type="entry name" value="ApbA"/>
    <property type="match status" value="1"/>
</dbReference>
<sequence>MAQRGGSTTRYLSTWVQDVEDISRETETPGLSGRVHIMGLGNAGTFIAHSLAARQSPPPITLLMHQASFYHAFRRKKRSLAVNYNGLDDNRTGFDVEVLHDNVWHRVPSKEEYLEAKENPDIIEDEEAVPEGEEHIECLVVCCKAYMTEKVIRGVRHRLSPDSTILFIQNGLGIIEKLNKEVFPDEKSRPHYMQGVLTHGLKKQDSYKIGHVNVGSLTLSPVATGKTPLIEAENDTHWAPTTKYLLRLLTLTPSLVATADTPAGLLQYQLERLAVGCVLSSLGAIHDCKNRELLYNFPVSRTMRLLLLEISSVICALPELRGIPGIEDRFSPERLRRLVLNVASNRPEDTSSIRNDLHYQRNTEIDFLNGWIVKRGEELGMKCVLNYMIQQLVQSRMYIINHREASAVPIDFDNVILAGDKGKDD</sequence>
<evidence type="ECO:0000259" key="4">
    <source>
        <dbReference type="Pfam" id="PF02558"/>
    </source>
</evidence>
<reference evidence="6" key="1">
    <citation type="submission" date="2022-12" db="EMBL/GenBank/DDBJ databases">
        <authorList>
            <person name="Petersen C."/>
        </authorList>
    </citation>
    <scope>NUCLEOTIDE SEQUENCE</scope>
    <source>
        <strain evidence="6">IBT 16125</strain>
    </source>
</reference>
<keyword evidence="7" id="KW-1185">Reference proteome</keyword>
<evidence type="ECO:0000256" key="2">
    <source>
        <dbReference type="ARBA" id="ARBA00022857"/>
    </source>
</evidence>
<evidence type="ECO:0000259" key="5">
    <source>
        <dbReference type="Pfam" id="PF08546"/>
    </source>
</evidence>
<comment type="caution">
    <text evidence="6">The sequence shown here is derived from an EMBL/GenBank/DDBJ whole genome shotgun (WGS) entry which is preliminary data.</text>
</comment>
<dbReference type="EMBL" id="JAPVEA010000002">
    <property type="protein sequence ID" value="KAJ5460129.1"/>
    <property type="molecule type" value="Genomic_DNA"/>
</dbReference>
<comment type="similarity">
    <text evidence="1">Belongs to the ketopantoate reductase family.</text>
</comment>
<dbReference type="GO" id="GO:0008677">
    <property type="term" value="F:2-dehydropantoate 2-reductase activity"/>
    <property type="evidence" value="ECO:0007669"/>
    <property type="project" value="TreeGrafter"/>
</dbReference>
<keyword evidence="3" id="KW-0560">Oxidoreductase</keyword>
<dbReference type="PANTHER" id="PTHR43765:SF2">
    <property type="entry name" value="2-DEHYDROPANTOATE 2-REDUCTASE"/>
    <property type="match status" value="1"/>
</dbReference>
<proteinExistence type="inferred from homology"/>
<dbReference type="InterPro" id="IPR008927">
    <property type="entry name" value="6-PGluconate_DH-like_C_sf"/>
</dbReference>
<dbReference type="Pfam" id="PF08546">
    <property type="entry name" value="ApbA_C"/>
    <property type="match status" value="1"/>
</dbReference>
<feature type="domain" description="Ketopantoate reductase C-terminal" evidence="5">
    <location>
        <begin position="266"/>
        <end position="394"/>
    </location>
</feature>
<dbReference type="Proteomes" id="UP001213681">
    <property type="component" value="Unassembled WGS sequence"/>
</dbReference>
<dbReference type="SUPFAM" id="SSF48179">
    <property type="entry name" value="6-phosphogluconate dehydrogenase C-terminal domain-like"/>
    <property type="match status" value="1"/>
</dbReference>
<dbReference type="InterPro" id="IPR013752">
    <property type="entry name" value="KPA_reductase"/>
</dbReference>
<dbReference type="AlphaFoldDB" id="A0AAD6CC53"/>
<gene>
    <name evidence="6" type="ORF">N7458_001681</name>
</gene>
<evidence type="ECO:0008006" key="8">
    <source>
        <dbReference type="Google" id="ProtNLM"/>
    </source>
</evidence>
<evidence type="ECO:0000256" key="1">
    <source>
        <dbReference type="ARBA" id="ARBA00007870"/>
    </source>
</evidence>
<dbReference type="InterPro" id="IPR050838">
    <property type="entry name" value="Ketopantoate_reductase"/>
</dbReference>
<name>A0AAD6CC53_9EURO</name>
<protein>
    <recommendedName>
        <fullName evidence="8">2-dehydropantoate 2-reductase</fullName>
    </recommendedName>
</protein>
<dbReference type="Gene3D" id="1.10.1040.10">
    <property type="entry name" value="N-(1-d-carboxylethyl)-l-norvaline Dehydrogenase, domain 2"/>
    <property type="match status" value="1"/>
</dbReference>
<accession>A0AAD6CC53</accession>
<dbReference type="InterPro" id="IPR013328">
    <property type="entry name" value="6PGD_dom2"/>
</dbReference>
<keyword evidence="2" id="KW-0521">NADP</keyword>
<dbReference type="InterPro" id="IPR036291">
    <property type="entry name" value="NAD(P)-bd_dom_sf"/>
</dbReference>